<accession>A0A3B6PPJ8</accession>
<dbReference type="STRING" id="4565.A0A3B6PPJ8"/>
<protein>
    <submittedName>
        <fullName evidence="2">Uncharacterized protein</fullName>
    </submittedName>
</protein>
<evidence type="ECO:0000313" key="3">
    <source>
        <dbReference type="Proteomes" id="UP000019116"/>
    </source>
</evidence>
<dbReference type="Proteomes" id="UP000019116">
    <property type="component" value="Chromosome 6B"/>
</dbReference>
<dbReference type="Gene3D" id="3.90.550.50">
    <property type="match status" value="1"/>
</dbReference>
<dbReference type="EnsemblPlants" id="TraesCS6B02G266700.1">
    <property type="protein sequence ID" value="TraesCS6B02G266700.1"/>
    <property type="gene ID" value="TraesCS6B02G266700"/>
</dbReference>
<dbReference type="OMA" id="EKVIWDQ"/>
<dbReference type="GeneID" id="123134279"/>
<dbReference type="PANTHER" id="PTHR10811">
    <property type="entry name" value="FRINGE-RELATED"/>
    <property type="match status" value="1"/>
</dbReference>
<reference evidence="2" key="2">
    <citation type="submission" date="2018-10" db="UniProtKB">
        <authorList>
            <consortium name="EnsemblPlants"/>
        </authorList>
    </citation>
    <scope>IDENTIFICATION</scope>
</reference>
<dbReference type="AlphaFoldDB" id="A0A3B6PPJ8"/>
<keyword evidence="1" id="KW-0472">Membrane</keyword>
<organism evidence="2">
    <name type="scientific">Triticum aestivum</name>
    <name type="common">Wheat</name>
    <dbReference type="NCBI Taxonomy" id="4565"/>
    <lineage>
        <taxon>Eukaryota</taxon>
        <taxon>Viridiplantae</taxon>
        <taxon>Streptophyta</taxon>
        <taxon>Embryophyta</taxon>
        <taxon>Tracheophyta</taxon>
        <taxon>Spermatophyta</taxon>
        <taxon>Magnoliopsida</taxon>
        <taxon>Liliopsida</taxon>
        <taxon>Poales</taxon>
        <taxon>Poaceae</taxon>
        <taxon>BOP clade</taxon>
        <taxon>Pooideae</taxon>
        <taxon>Triticodae</taxon>
        <taxon>Triticeae</taxon>
        <taxon>Triticinae</taxon>
        <taxon>Triticum</taxon>
    </lineage>
</organism>
<dbReference type="Pfam" id="PF04646">
    <property type="entry name" value="DUF604"/>
    <property type="match status" value="1"/>
</dbReference>
<proteinExistence type="predicted"/>
<dbReference type="FunFam" id="3.90.550.50:FF:000006">
    <property type="entry name" value="Fringe-related protein-like"/>
    <property type="match status" value="1"/>
</dbReference>
<sequence length="665" mass="73123">MRAAAGACSGGGKDTLVASFLRFILLLLLPLTALYILYALHAILSSTYPPEHDRIMAAASVSHVTTHNHTSSMPPPPLMVTVSTPRTPPPPAIVTVPTARMPPTPATVTVVSTARMPQPPATVTVVTTARMPPPPATVTVVMTPRMPPSPAAVTVVSTARLPPLPATVTVVSTATMPPPPATVPVAVVTTARMPPSPAAVKVVSTARLPPLPATVTVVSTASTLPPSPPATIMVSTTPTTLQHLVFGIAASARMWEKRKEYIKIWWRPNSGMRGFVWLDRGVRESRVPEGLPAIKISSDTSGFPYTHRRGHRSAIRISRIVSETFRLGLPGVRWFVMGDDDTVFLPDNLLAVLGRLDHRQPYYVGSPSESHLQNIFFSYGMAFGGGGFAISQPLAARLERMQDACIRRYPWLYGSDDRIQACMAELGVPLTRHPGFHQYDVYGDLLGLLAAHPVAPLVSLHHLDVVRPLFPNVRSRPAALRRLFDGPVMLDSAGVMQQSICYDAANRWTVSVAWGFVVTVTRGVMPAREMEMPARTFLNWYRRADYKAHAFNTRPLARNQCERPALYYLASARRTVVRTGETTVTRYQRWRHRNDVRPPCRWRIPDPDALLDSVIVLKKPDPGLWDRSPMRNCCRVLSSPRKEGGGNKTMTIDVSVCKDWEYSQV</sequence>
<dbReference type="Gramene" id="TraesCS6B03G0778500.1">
    <property type="protein sequence ID" value="TraesCS6B03G0778500.1.CDS"/>
    <property type="gene ID" value="TraesCS6B03G0778500"/>
</dbReference>
<reference evidence="2" key="1">
    <citation type="submission" date="2018-08" db="EMBL/GenBank/DDBJ databases">
        <authorList>
            <person name="Rossello M."/>
        </authorList>
    </citation>
    <scope>NUCLEOTIDE SEQUENCE [LARGE SCALE GENOMIC DNA]</scope>
    <source>
        <strain evidence="2">cv. Chinese Spring</strain>
    </source>
</reference>
<feature type="transmembrane region" description="Helical" evidence="1">
    <location>
        <begin position="20"/>
        <end position="44"/>
    </location>
</feature>
<keyword evidence="1" id="KW-0812">Transmembrane</keyword>
<dbReference type="Gramene" id="TraesCS6B02G266700.1">
    <property type="protein sequence ID" value="TraesCS6B02G266700.1"/>
    <property type="gene ID" value="TraesCS6B02G266700"/>
</dbReference>
<evidence type="ECO:0000256" key="1">
    <source>
        <dbReference type="SAM" id="Phobius"/>
    </source>
</evidence>
<dbReference type="RefSeq" id="XP_044409487.1">
    <property type="nucleotide sequence ID" value="XM_044553552.1"/>
</dbReference>
<keyword evidence="1" id="KW-1133">Transmembrane helix</keyword>
<gene>
    <name evidence="2" type="primary">LOC123134279</name>
</gene>
<dbReference type="InterPro" id="IPR006740">
    <property type="entry name" value="DUF604"/>
</dbReference>
<dbReference type="GO" id="GO:0008375">
    <property type="term" value="F:acetylglucosaminyltransferase activity"/>
    <property type="evidence" value="ECO:0000318"/>
    <property type="project" value="GO_Central"/>
</dbReference>
<keyword evidence="3" id="KW-1185">Reference proteome</keyword>
<dbReference type="OrthoDB" id="421979at2759"/>
<name>A0A3B6PPJ8_WHEAT</name>
<dbReference type="Gramene" id="TraesNOR6B03G03601060.1">
    <property type="protein sequence ID" value="TraesNOR6B03G03601060.1"/>
    <property type="gene ID" value="TraesNOR6B03G03601060"/>
</dbReference>
<evidence type="ECO:0000313" key="2">
    <source>
        <dbReference type="EnsemblPlants" id="TraesCS6B02G266700.1"/>
    </source>
</evidence>